<proteinExistence type="predicted"/>
<dbReference type="STRING" id="1650663.GCA_001486665_02325"/>
<evidence type="ECO:0000256" key="2">
    <source>
        <dbReference type="ARBA" id="ARBA00022741"/>
    </source>
</evidence>
<evidence type="ECO:0000313" key="6">
    <source>
        <dbReference type="Proteomes" id="UP000295184"/>
    </source>
</evidence>
<dbReference type="Pfam" id="PF00005">
    <property type="entry name" value="ABC_tran"/>
    <property type="match status" value="1"/>
</dbReference>
<name>A0A4R1QQW0_9FIRM</name>
<dbReference type="InterPro" id="IPR003439">
    <property type="entry name" value="ABC_transporter-like_ATP-bd"/>
</dbReference>
<protein>
    <submittedName>
        <fullName evidence="5">NitT/TauT family transport system ATP-binding protein</fullName>
    </submittedName>
</protein>
<dbReference type="AlphaFoldDB" id="A0A4R1QQW0"/>
<dbReference type="SUPFAM" id="SSF52540">
    <property type="entry name" value="P-loop containing nucleoside triphosphate hydrolases"/>
    <property type="match status" value="1"/>
</dbReference>
<dbReference type="OrthoDB" id="9801958at2"/>
<gene>
    <name evidence="5" type="ORF">EDD77_11578</name>
</gene>
<dbReference type="InterPro" id="IPR050093">
    <property type="entry name" value="ABC_SmlMolc_Importer"/>
</dbReference>
<dbReference type="SMART" id="SM00382">
    <property type="entry name" value="AAA"/>
    <property type="match status" value="1"/>
</dbReference>
<dbReference type="GeneID" id="97380678"/>
<comment type="caution">
    <text evidence="5">The sequence shown here is derived from an EMBL/GenBank/DDBJ whole genome shotgun (WGS) entry which is preliminary data.</text>
</comment>
<dbReference type="InterPro" id="IPR003593">
    <property type="entry name" value="AAA+_ATPase"/>
</dbReference>
<dbReference type="PANTHER" id="PTHR42781">
    <property type="entry name" value="SPERMIDINE/PUTRESCINE IMPORT ATP-BINDING PROTEIN POTA"/>
    <property type="match status" value="1"/>
</dbReference>
<dbReference type="Proteomes" id="UP000295184">
    <property type="component" value="Unassembled WGS sequence"/>
</dbReference>
<keyword evidence="2" id="KW-0547">Nucleotide-binding</keyword>
<dbReference type="RefSeq" id="WP_058965354.1">
    <property type="nucleotide sequence ID" value="NZ_CABKVM010000018.1"/>
</dbReference>
<evidence type="ECO:0000313" key="5">
    <source>
        <dbReference type="EMBL" id="TCL55817.1"/>
    </source>
</evidence>
<sequence length="192" mass="20846">MKAILKGVGKRYGDQWVLRDLDLTLEGVNVLMAPSGRGKTTLARLLLGLEQPDSGSLVADGRIVAQFQEDRLCGQLSAVGNVALCCPQLGREQIEAALEELGLCEEDWAKPARQLSGGQARRVALARALLAPAEGVILDEPFKGLDEETRQRAMDWVHRALNGRWLLLITHDEQEAGAFGGASVVIPELQKN</sequence>
<organism evidence="5 6">
    <name type="scientific">Allofournierella massiliensis</name>
    <dbReference type="NCBI Taxonomy" id="1650663"/>
    <lineage>
        <taxon>Bacteria</taxon>
        <taxon>Bacillati</taxon>
        <taxon>Bacillota</taxon>
        <taxon>Clostridia</taxon>
        <taxon>Eubacteriales</taxon>
        <taxon>Oscillospiraceae</taxon>
        <taxon>Allofournierella</taxon>
    </lineage>
</organism>
<evidence type="ECO:0000259" key="4">
    <source>
        <dbReference type="PROSITE" id="PS50893"/>
    </source>
</evidence>
<keyword evidence="1" id="KW-0813">Transport</keyword>
<dbReference type="PROSITE" id="PS50893">
    <property type="entry name" value="ABC_TRANSPORTER_2"/>
    <property type="match status" value="1"/>
</dbReference>
<reference evidence="5 6" key="1">
    <citation type="submission" date="2019-03" db="EMBL/GenBank/DDBJ databases">
        <title>Genomic Encyclopedia of Type Strains, Phase IV (KMG-IV): sequencing the most valuable type-strain genomes for metagenomic binning, comparative biology and taxonomic classification.</title>
        <authorList>
            <person name="Goeker M."/>
        </authorList>
    </citation>
    <scope>NUCLEOTIDE SEQUENCE [LARGE SCALE GENOMIC DNA]</scope>
    <source>
        <strain evidence="5 6">DSM 100451</strain>
    </source>
</reference>
<accession>A0A4R1QQW0</accession>
<evidence type="ECO:0000256" key="3">
    <source>
        <dbReference type="ARBA" id="ARBA00022840"/>
    </source>
</evidence>
<evidence type="ECO:0000256" key="1">
    <source>
        <dbReference type="ARBA" id="ARBA00022448"/>
    </source>
</evidence>
<feature type="domain" description="ABC transporter" evidence="4">
    <location>
        <begin position="3"/>
        <end position="189"/>
    </location>
</feature>
<dbReference type="InterPro" id="IPR017871">
    <property type="entry name" value="ABC_transporter-like_CS"/>
</dbReference>
<dbReference type="InterPro" id="IPR027417">
    <property type="entry name" value="P-loop_NTPase"/>
</dbReference>
<dbReference type="GO" id="GO:0016887">
    <property type="term" value="F:ATP hydrolysis activity"/>
    <property type="evidence" value="ECO:0007669"/>
    <property type="project" value="InterPro"/>
</dbReference>
<dbReference type="GO" id="GO:0005524">
    <property type="term" value="F:ATP binding"/>
    <property type="evidence" value="ECO:0007669"/>
    <property type="project" value="UniProtKB-KW"/>
</dbReference>
<dbReference type="PROSITE" id="PS00211">
    <property type="entry name" value="ABC_TRANSPORTER_1"/>
    <property type="match status" value="1"/>
</dbReference>
<keyword evidence="3 5" id="KW-0067">ATP-binding</keyword>
<dbReference type="PANTHER" id="PTHR42781:SF4">
    <property type="entry name" value="SPERMIDINE_PUTRESCINE IMPORT ATP-BINDING PROTEIN POTA"/>
    <property type="match status" value="1"/>
</dbReference>
<dbReference type="EMBL" id="SLUM01000015">
    <property type="protein sequence ID" value="TCL55817.1"/>
    <property type="molecule type" value="Genomic_DNA"/>
</dbReference>
<dbReference type="Gene3D" id="3.40.50.300">
    <property type="entry name" value="P-loop containing nucleotide triphosphate hydrolases"/>
    <property type="match status" value="1"/>
</dbReference>